<gene>
    <name evidence="1" type="ORF">GM655_19385</name>
</gene>
<evidence type="ECO:0000313" key="2">
    <source>
        <dbReference type="Proteomes" id="UP000735592"/>
    </source>
</evidence>
<reference evidence="1 2" key="1">
    <citation type="submission" date="2019-11" db="EMBL/GenBank/DDBJ databases">
        <title>Type strains purchased from KCTC, JCM and DSMZ.</title>
        <authorList>
            <person name="Lu H."/>
        </authorList>
    </citation>
    <scope>NUCLEOTIDE SEQUENCE [LARGE SCALE GENOMIC DNA]</scope>
    <source>
        <strain evidence="1 2">DSM 103461</strain>
    </source>
</reference>
<comment type="caution">
    <text evidence="1">The sequence shown here is derived from an EMBL/GenBank/DDBJ whole genome shotgun (WGS) entry which is preliminary data.</text>
</comment>
<sequence length="209" mass="23540">MQTHILDSDSRKKDGKTYNNVFESTAVNCDDTQRRFVLKKNWVNQRTVNGVRVGEISTVATEEYFESKGSHTLPQPTSTSRNSPAAIAVAYACAVAESKITGKPIKYVDITKPREDARHLLCELSLARNPSREKNEVPIDFEEDTQRVFMHGSLMTDGRVTSDDVVIVIRSYYEDPYLTKLTISRRTGRASDSTQSASGLCRVMPVRRF</sequence>
<evidence type="ECO:0000313" key="1">
    <source>
        <dbReference type="EMBL" id="MTW34969.1"/>
    </source>
</evidence>
<organism evidence="1 2">
    <name type="scientific">Pseudoduganella danionis</name>
    <dbReference type="NCBI Taxonomy" id="1890295"/>
    <lineage>
        <taxon>Bacteria</taxon>
        <taxon>Pseudomonadati</taxon>
        <taxon>Pseudomonadota</taxon>
        <taxon>Betaproteobacteria</taxon>
        <taxon>Burkholderiales</taxon>
        <taxon>Oxalobacteraceae</taxon>
        <taxon>Telluria group</taxon>
        <taxon>Pseudoduganella</taxon>
    </lineage>
</organism>
<name>A0ABW9STR9_9BURK</name>
<keyword evidence="2" id="KW-1185">Reference proteome</keyword>
<dbReference type="EMBL" id="WNKW01000006">
    <property type="protein sequence ID" value="MTW34969.1"/>
    <property type="molecule type" value="Genomic_DNA"/>
</dbReference>
<proteinExistence type="predicted"/>
<dbReference type="Proteomes" id="UP000735592">
    <property type="component" value="Unassembled WGS sequence"/>
</dbReference>
<protein>
    <submittedName>
        <fullName evidence="1">Uncharacterized protein</fullName>
    </submittedName>
</protein>
<dbReference type="RefSeq" id="WP_155436306.1">
    <property type="nucleotide sequence ID" value="NZ_JBHLXK010000002.1"/>
</dbReference>
<accession>A0ABW9STR9</accession>